<dbReference type="EMBL" id="KK198759">
    <property type="protein sequence ID" value="KCW64932.1"/>
    <property type="molecule type" value="Genomic_DNA"/>
</dbReference>
<organism evidence="1">
    <name type="scientific">Eucalyptus grandis</name>
    <name type="common">Flooded gum</name>
    <dbReference type="NCBI Taxonomy" id="71139"/>
    <lineage>
        <taxon>Eukaryota</taxon>
        <taxon>Viridiplantae</taxon>
        <taxon>Streptophyta</taxon>
        <taxon>Embryophyta</taxon>
        <taxon>Tracheophyta</taxon>
        <taxon>Spermatophyta</taxon>
        <taxon>Magnoliopsida</taxon>
        <taxon>eudicotyledons</taxon>
        <taxon>Gunneridae</taxon>
        <taxon>Pentapetalae</taxon>
        <taxon>rosids</taxon>
        <taxon>malvids</taxon>
        <taxon>Myrtales</taxon>
        <taxon>Myrtaceae</taxon>
        <taxon>Myrtoideae</taxon>
        <taxon>Eucalypteae</taxon>
        <taxon>Eucalyptus</taxon>
    </lineage>
</organism>
<sequence length="81" mass="9413">MEFRHTKPIVVRQSGNISHKQDNNHFLILLTYSSHLPTPREILCSSLYSSPHFLFAILEHHIEFQKGLSSAINYLNFMQTS</sequence>
<protein>
    <submittedName>
        <fullName evidence="1">Uncharacterized protein</fullName>
    </submittedName>
</protein>
<dbReference type="Gramene" id="KCW64932">
    <property type="protein sequence ID" value="KCW64932"/>
    <property type="gene ID" value="EUGRSUZ_G02482"/>
</dbReference>
<proteinExistence type="predicted"/>
<dbReference type="InParanoid" id="A0A059BFH3"/>
<dbReference type="AlphaFoldDB" id="A0A059BFH3"/>
<name>A0A059BFH3_EUCGR</name>
<evidence type="ECO:0000313" key="1">
    <source>
        <dbReference type="EMBL" id="KCW64932.1"/>
    </source>
</evidence>
<gene>
    <name evidence="1" type="ORF">EUGRSUZ_G02482</name>
</gene>
<accession>A0A059BFH3</accession>
<reference evidence="1" key="1">
    <citation type="submission" date="2013-07" db="EMBL/GenBank/DDBJ databases">
        <title>The genome of Eucalyptus grandis.</title>
        <authorList>
            <person name="Schmutz J."/>
            <person name="Hayes R."/>
            <person name="Myburg A."/>
            <person name="Tuskan G."/>
            <person name="Grattapaglia D."/>
            <person name="Rokhsar D.S."/>
        </authorList>
    </citation>
    <scope>NUCLEOTIDE SEQUENCE</scope>
    <source>
        <tissue evidence="1">Leaf extractions</tissue>
    </source>
</reference>